<dbReference type="Pfam" id="PF05542">
    <property type="entry name" value="DUF760"/>
    <property type="match status" value="2"/>
</dbReference>
<evidence type="ECO:0000313" key="2">
    <source>
        <dbReference type="Proteomes" id="UP000634136"/>
    </source>
</evidence>
<dbReference type="AlphaFoldDB" id="A0A834VZ70"/>
<proteinExistence type="predicted"/>
<organism evidence="1 2">
    <name type="scientific">Senna tora</name>
    <dbReference type="NCBI Taxonomy" id="362788"/>
    <lineage>
        <taxon>Eukaryota</taxon>
        <taxon>Viridiplantae</taxon>
        <taxon>Streptophyta</taxon>
        <taxon>Embryophyta</taxon>
        <taxon>Tracheophyta</taxon>
        <taxon>Spermatophyta</taxon>
        <taxon>Magnoliopsida</taxon>
        <taxon>eudicotyledons</taxon>
        <taxon>Gunneridae</taxon>
        <taxon>Pentapetalae</taxon>
        <taxon>rosids</taxon>
        <taxon>fabids</taxon>
        <taxon>Fabales</taxon>
        <taxon>Fabaceae</taxon>
        <taxon>Caesalpinioideae</taxon>
        <taxon>Cassia clade</taxon>
        <taxon>Senna</taxon>
    </lineage>
</organism>
<dbReference type="Proteomes" id="UP000634136">
    <property type="component" value="Unassembled WGS sequence"/>
</dbReference>
<keyword evidence="2" id="KW-1185">Reference proteome</keyword>
<dbReference type="OrthoDB" id="4115at2759"/>
<name>A0A834VZ70_9FABA</name>
<dbReference type="PANTHER" id="PTHR33598">
    <property type="entry name" value="OS02G0833400 PROTEIN"/>
    <property type="match status" value="1"/>
</dbReference>
<gene>
    <name evidence="1" type="ORF">G2W53_042008</name>
</gene>
<protein>
    <submittedName>
        <fullName evidence="1">Uncharacterized protein</fullName>
    </submittedName>
</protein>
<dbReference type="EMBL" id="JAAIUW010000013">
    <property type="protein sequence ID" value="KAF7802897.1"/>
    <property type="molecule type" value="Genomic_DNA"/>
</dbReference>
<evidence type="ECO:0000313" key="1">
    <source>
        <dbReference type="EMBL" id="KAF7802897.1"/>
    </source>
</evidence>
<dbReference type="InterPro" id="IPR008479">
    <property type="entry name" value="DUF760"/>
</dbReference>
<sequence length="279" mass="31669">MLKRIEPLDTSVISKGVSDSAKDSMKQTISRMLGLLPSDQFSVTVSASEHPLERLLFSSIITGYTLWNGEYRMSLTRNLDISRYSGKGSNCAMQTEVLEELFGENRNIENVSDSMFEDLESCNPRVFGELSPEALNYIQHLQSELTDVKKELNVQKLEIMQIEYDRGDGNNLLEYLRSLDPDMVTELSRPSSIEVEDIIHQLVQNIVRRFIGDHSNNKFIEQSVEGNIYNQSDGDDELSDTVGTSRDYLAKLLFWCMLLGHHLRGLENRLHLSCAVGLL</sequence>
<accession>A0A834VZ70</accession>
<comment type="caution">
    <text evidence="1">The sequence shown here is derived from an EMBL/GenBank/DDBJ whole genome shotgun (WGS) entry which is preliminary data.</text>
</comment>
<reference evidence="1" key="1">
    <citation type="submission" date="2020-09" db="EMBL/GenBank/DDBJ databases">
        <title>Genome-Enabled Discovery of Anthraquinone Biosynthesis in Senna tora.</title>
        <authorList>
            <person name="Kang S.-H."/>
            <person name="Pandey R.P."/>
            <person name="Lee C.-M."/>
            <person name="Sim J.-S."/>
            <person name="Jeong J.-T."/>
            <person name="Choi B.-S."/>
            <person name="Jung M."/>
            <person name="Ginzburg D."/>
            <person name="Zhao K."/>
            <person name="Won S.Y."/>
            <person name="Oh T.-J."/>
            <person name="Yu Y."/>
            <person name="Kim N.-H."/>
            <person name="Lee O.R."/>
            <person name="Lee T.-H."/>
            <person name="Bashyal P."/>
            <person name="Kim T.-S."/>
            <person name="Lee W.-H."/>
            <person name="Kawkins C."/>
            <person name="Kim C.-K."/>
            <person name="Kim J.S."/>
            <person name="Ahn B.O."/>
            <person name="Rhee S.Y."/>
            <person name="Sohng J.K."/>
        </authorList>
    </citation>
    <scope>NUCLEOTIDE SEQUENCE</scope>
    <source>
        <tissue evidence="1">Leaf</tissue>
    </source>
</reference>
<dbReference type="PANTHER" id="PTHR33598:SF10">
    <property type="entry name" value="SEED MATURATION-LIKE PROTEIN"/>
    <property type="match status" value="1"/>
</dbReference>